<protein>
    <recommendedName>
        <fullName evidence="1">AMP-dependent synthetase/ligase domain-containing protein</fullName>
    </recommendedName>
</protein>
<gene>
    <name evidence="2" type="ORF">KTC_28840</name>
</gene>
<dbReference type="InterPro" id="IPR000873">
    <property type="entry name" value="AMP-dep_synth/lig_dom"/>
</dbReference>
<dbReference type="GO" id="GO:0031177">
    <property type="term" value="F:phosphopantetheine binding"/>
    <property type="evidence" value="ECO:0007669"/>
    <property type="project" value="TreeGrafter"/>
</dbReference>
<dbReference type="GO" id="GO:0005737">
    <property type="term" value="C:cytoplasm"/>
    <property type="evidence" value="ECO:0007669"/>
    <property type="project" value="TreeGrafter"/>
</dbReference>
<sequence>MQAYGVVPEVRVALCVERSIEALIGLLGIFKAGGVYVPLDPAYPPERLRFLLEDTQASVLITQLHLLDRIPQTDLVVLSLDRNQPHLVDKQESEPAAQFEPAHLAYIIYTSGSTGYPKGVMVQQEAFVNHIIAFAEQCGLTSQDRILCFHSLSFDASLEEICAAFACSAAVAIHPLPLHLSPEHLLSLGERLGVTVLMTSPAYWKQVMNVFYISRWLVPSTIRLGVTGGEHLAVKTLQYWMQLTGQQVSFINLGGAHRLCNEIARGKRA</sequence>
<dbReference type="EMBL" id="AP019376">
    <property type="protein sequence ID" value="BBH88133.1"/>
    <property type="molecule type" value="Genomic_DNA"/>
</dbReference>
<dbReference type="FunFam" id="3.40.50.980:FF:000001">
    <property type="entry name" value="Non-ribosomal peptide synthetase"/>
    <property type="match status" value="1"/>
</dbReference>
<accession>A0A455SI37</accession>
<dbReference type="InterPro" id="IPR020459">
    <property type="entry name" value="AMP-binding"/>
</dbReference>
<reference evidence="2" key="1">
    <citation type="submission" date="2018-12" db="EMBL/GenBank/DDBJ databases">
        <title>Novel natural products biosynthetic potential of the class Ktedonobacteria.</title>
        <authorList>
            <person name="Zheng Y."/>
            <person name="Saitou A."/>
            <person name="Wang C.M."/>
            <person name="Toyoda A."/>
            <person name="Minakuchi Y."/>
            <person name="Sekiguchi Y."/>
            <person name="Ueda K."/>
            <person name="Takano H."/>
            <person name="Sakai Y."/>
            <person name="Yokota A."/>
            <person name="Yabe S."/>
        </authorList>
    </citation>
    <scope>NUCLEOTIDE SEQUENCE</scope>
    <source>
        <strain evidence="2">COM3</strain>
    </source>
</reference>
<organism evidence="2">
    <name type="scientific">Thermosporothrix sp. COM3</name>
    <dbReference type="NCBI Taxonomy" id="2490863"/>
    <lineage>
        <taxon>Bacteria</taxon>
        <taxon>Bacillati</taxon>
        <taxon>Chloroflexota</taxon>
        <taxon>Ktedonobacteria</taxon>
        <taxon>Ktedonobacterales</taxon>
        <taxon>Thermosporotrichaceae</taxon>
        <taxon>Thermosporothrix</taxon>
    </lineage>
</organism>
<dbReference type="PANTHER" id="PTHR45527">
    <property type="entry name" value="NONRIBOSOMAL PEPTIDE SYNTHETASE"/>
    <property type="match status" value="1"/>
</dbReference>
<dbReference type="PRINTS" id="PR00154">
    <property type="entry name" value="AMPBINDING"/>
</dbReference>
<dbReference type="Gene3D" id="3.40.50.980">
    <property type="match status" value="2"/>
</dbReference>
<dbReference type="GO" id="GO:0043041">
    <property type="term" value="P:amino acid activation for nonribosomal peptide biosynthetic process"/>
    <property type="evidence" value="ECO:0007669"/>
    <property type="project" value="TreeGrafter"/>
</dbReference>
<dbReference type="Pfam" id="PF00501">
    <property type="entry name" value="AMP-binding"/>
    <property type="match status" value="1"/>
</dbReference>
<evidence type="ECO:0000259" key="1">
    <source>
        <dbReference type="Pfam" id="PF00501"/>
    </source>
</evidence>
<dbReference type="AlphaFoldDB" id="A0A455SI37"/>
<dbReference type="GO" id="GO:0044550">
    <property type="term" value="P:secondary metabolite biosynthetic process"/>
    <property type="evidence" value="ECO:0007669"/>
    <property type="project" value="TreeGrafter"/>
</dbReference>
<name>A0A455SI37_9CHLR</name>
<dbReference type="PROSITE" id="PS00455">
    <property type="entry name" value="AMP_BINDING"/>
    <property type="match status" value="1"/>
</dbReference>
<proteinExistence type="predicted"/>
<dbReference type="SUPFAM" id="SSF56801">
    <property type="entry name" value="Acetyl-CoA synthetase-like"/>
    <property type="match status" value="1"/>
</dbReference>
<dbReference type="InterPro" id="IPR020845">
    <property type="entry name" value="AMP-binding_CS"/>
</dbReference>
<evidence type="ECO:0000313" key="2">
    <source>
        <dbReference type="EMBL" id="BBH88133.1"/>
    </source>
</evidence>
<feature type="domain" description="AMP-dependent synthetase/ligase" evidence="1">
    <location>
        <begin position="2"/>
        <end position="254"/>
    </location>
</feature>
<dbReference type="PANTHER" id="PTHR45527:SF1">
    <property type="entry name" value="FATTY ACID SYNTHASE"/>
    <property type="match status" value="1"/>
</dbReference>